<dbReference type="SUPFAM" id="SSF56601">
    <property type="entry name" value="beta-lactamase/transpeptidase-like"/>
    <property type="match status" value="1"/>
</dbReference>
<protein>
    <submittedName>
        <fullName evidence="2">Serine hydrolase</fullName>
    </submittedName>
</protein>
<evidence type="ECO:0000259" key="1">
    <source>
        <dbReference type="Pfam" id="PF13354"/>
    </source>
</evidence>
<keyword evidence="2" id="KW-0378">Hydrolase</keyword>
<evidence type="ECO:0000313" key="3">
    <source>
        <dbReference type="Proteomes" id="UP000256709"/>
    </source>
</evidence>
<dbReference type="GO" id="GO:0046677">
    <property type="term" value="P:response to antibiotic"/>
    <property type="evidence" value="ECO:0007669"/>
    <property type="project" value="InterPro"/>
</dbReference>
<dbReference type="RefSeq" id="WP_116284409.1">
    <property type="nucleotide sequence ID" value="NZ_NBXA01000031.1"/>
</dbReference>
<dbReference type="Proteomes" id="UP000256709">
    <property type="component" value="Unassembled WGS sequence"/>
</dbReference>
<evidence type="ECO:0000313" key="2">
    <source>
        <dbReference type="EMBL" id="RFA07109.1"/>
    </source>
</evidence>
<dbReference type="InterPro" id="IPR045155">
    <property type="entry name" value="Beta-lactam_cat"/>
</dbReference>
<name>A0A3E0VBN7_9MICO</name>
<dbReference type="PANTHER" id="PTHR35333">
    <property type="entry name" value="BETA-LACTAMASE"/>
    <property type="match status" value="1"/>
</dbReference>
<dbReference type="PANTHER" id="PTHR35333:SF3">
    <property type="entry name" value="BETA-LACTAMASE-TYPE TRANSPEPTIDASE FOLD CONTAINING PROTEIN"/>
    <property type="match status" value="1"/>
</dbReference>
<dbReference type="AlphaFoldDB" id="A0A3E0VBN7"/>
<sequence>MNPVPGSELKARVNSKLASAGLTGSILVRDLDSGRSVGIDTDRLYPLASLAKLPLALAVLDQIAAGHLDGAGRIRVQPGRVGTPGPTGTTRFRHHADLALDDLVYLCVSLSDNAAADALFELVPPAEVSASLAAWGIGAVSIRHGFADHTRTPTETLPRSEVAFAHSMAIGEVTAGGGHRLHQLDVTSTNSGSAQGLSDLLAMIWSSGTEGPLPRPSVQARERLRELLAANVHRQRLAPDFASDSALWSSKTGTLLNLRHEAGVVEHDDGTRVSVTVLTESHVAAAIQPYAEHVMGEIARDLHDHVRA</sequence>
<dbReference type="InterPro" id="IPR000871">
    <property type="entry name" value="Beta-lactam_class-A"/>
</dbReference>
<comment type="caution">
    <text evidence="2">The sequence shown here is derived from an EMBL/GenBank/DDBJ whole genome shotgun (WGS) entry which is preliminary data.</text>
</comment>
<organism evidence="2 3">
    <name type="scientific">Subtercola boreus</name>
    <dbReference type="NCBI Taxonomy" id="120213"/>
    <lineage>
        <taxon>Bacteria</taxon>
        <taxon>Bacillati</taxon>
        <taxon>Actinomycetota</taxon>
        <taxon>Actinomycetes</taxon>
        <taxon>Micrococcales</taxon>
        <taxon>Microbacteriaceae</taxon>
        <taxon>Subtercola</taxon>
    </lineage>
</organism>
<accession>A0A3E0VBN7</accession>
<dbReference type="EMBL" id="NBXA01000031">
    <property type="protein sequence ID" value="RFA07109.1"/>
    <property type="molecule type" value="Genomic_DNA"/>
</dbReference>
<dbReference type="InterPro" id="IPR012338">
    <property type="entry name" value="Beta-lactam/transpept-like"/>
</dbReference>
<dbReference type="Gene3D" id="3.40.710.10">
    <property type="entry name" value="DD-peptidase/beta-lactamase superfamily"/>
    <property type="match status" value="1"/>
</dbReference>
<dbReference type="OrthoDB" id="33989at2"/>
<reference evidence="2 3" key="1">
    <citation type="submission" date="2017-04" db="EMBL/GenBank/DDBJ databases">
        <title>Comparative genome analysis of Subtercola boreus.</title>
        <authorList>
            <person name="Cho Y.-J."/>
            <person name="Cho A."/>
            <person name="Kim O.-S."/>
            <person name="Lee J.-I."/>
        </authorList>
    </citation>
    <scope>NUCLEOTIDE SEQUENCE [LARGE SCALE GENOMIC DNA]</scope>
    <source>
        <strain evidence="2 3">P27444</strain>
    </source>
</reference>
<proteinExistence type="predicted"/>
<feature type="domain" description="Beta-lactamase class A catalytic" evidence="1">
    <location>
        <begin position="25"/>
        <end position="279"/>
    </location>
</feature>
<dbReference type="Pfam" id="PF13354">
    <property type="entry name" value="Beta-lactamase2"/>
    <property type="match status" value="1"/>
</dbReference>
<dbReference type="GO" id="GO:0030655">
    <property type="term" value="P:beta-lactam antibiotic catabolic process"/>
    <property type="evidence" value="ECO:0007669"/>
    <property type="project" value="InterPro"/>
</dbReference>
<dbReference type="GO" id="GO:0008800">
    <property type="term" value="F:beta-lactamase activity"/>
    <property type="evidence" value="ECO:0007669"/>
    <property type="project" value="InterPro"/>
</dbReference>
<gene>
    <name evidence="2" type="ORF">B7R21_16750</name>
</gene>